<dbReference type="Proteomes" id="UP001266305">
    <property type="component" value="Unassembled WGS sequence"/>
</dbReference>
<keyword evidence="1" id="KW-0732">Signal</keyword>
<dbReference type="EMBL" id="JASSZA010000013">
    <property type="protein sequence ID" value="KAK2094915.1"/>
    <property type="molecule type" value="Genomic_DNA"/>
</dbReference>
<dbReference type="EMBL" id="JASSZA010000013">
    <property type="protein sequence ID" value="KAK2094871.1"/>
    <property type="molecule type" value="Genomic_DNA"/>
</dbReference>
<evidence type="ECO:0000256" key="1">
    <source>
        <dbReference type="SAM" id="SignalP"/>
    </source>
</evidence>
<feature type="chain" id="PRO_5045031287" evidence="1">
    <location>
        <begin position="24"/>
        <end position="70"/>
    </location>
</feature>
<feature type="signal peptide" evidence="1">
    <location>
        <begin position="1"/>
        <end position="23"/>
    </location>
</feature>
<evidence type="ECO:0000313" key="2">
    <source>
        <dbReference type="EMBL" id="KAK2094871.1"/>
    </source>
</evidence>
<sequence length="70" mass="7528">MRSPVPLPNALATITLLRNLLVCLIVQDPFNKMDMPIYPSKSQTARLTGHPDQSVLCPVLCGVALAELAA</sequence>
<name>A0ABQ9UDR6_SAGOE</name>
<reference evidence="4 5" key="1">
    <citation type="submission" date="2023-05" db="EMBL/GenBank/DDBJ databases">
        <title>B98-5 Cell Line De Novo Hybrid Assembly: An Optical Mapping Approach.</title>
        <authorList>
            <person name="Kananen K."/>
            <person name="Auerbach J.A."/>
            <person name="Kautto E."/>
            <person name="Blachly J.S."/>
        </authorList>
    </citation>
    <scope>NUCLEOTIDE SEQUENCE [LARGE SCALE GENOMIC DNA]</scope>
    <source>
        <strain evidence="4">B95-8</strain>
        <tissue evidence="4">Cell line</tissue>
    </source>
</reference>
<evidence type="ECO:0000313" key="5">
    <source>
        <dbReference type="Proteomes" id="UP001266305"/>
    </source>
</evidence>
<dbReference type="EMBL" id="JASSZA010000013">
    <property type="protein sequence ID" value="KAK2094886.1"/>
    <property type="molecule type" value="Genomic_DNA"/>
</dbReference>
<keyword evidence="5" id="KW-1185">Reference proteome</keyword>
<proteinExistence type="predicted"/>
<gene>
    <name evidence="2" type="ORF">P7K49_026287</name>
    <name evidence="3" type="ORF">P7K49_026302</name>
    <name evidence="4" type="ORF">P7K49_026331</name>
</gene>
<accession>A0ABQ9UDR6</accession>
<evidence type="ECO:0000313" key="4">
    <source>
        <dbReference type="EMBL" id="KAK2094915.1"/>
    </source>
</evidence>
<evidence type="ECO:0000313" key="3">
    <source>
        <dbReference type="EMBL" id="KAK2094886.1"/>
    </source>
</evidence>
<comment type="caution">
    <text evidence="4">The sequence shown here is derived from an EMBL/GenBank/DDBJ whole genome shotgun (WGS) entry which is preliminary data.</text>
</comment>
<protein>
    <submittedName>
        <fullName evidence="4">Uncharacterized protein</fullName>
    </submittedName>
</protein>
<organism evidence="4 5">
    <name type="scientific">Saguinus oedipus</name>
    <name type="common">Cotton-top tamarin</name>
    <name type="synonym">Oedipomidas oedipus</name>
    <dbReference type="NCBI Taxonomy" id="9490"/>
    <lineage>
        <taxon>Eukaryota</taxon>
        <taxon>Metazoa</taxon>
        <taxon>Chordata</taxon>
        <taxon>Craniata</taxon>
        <taxon>Vertebrata</taxon>
        <taxon>Euteleostomi</taxon>
        <taxon>Mammalia</taxon>
        <taxon>Eutheria</taxon>
        <taxon>Euarchontoglires</taxon>
        <taxon>Primates</taxon>
        <taxon>Haplorrhini</taxon>
        <taxon>Platyrrhini</taxon>
        <taxon>Cebidae</taxon>
        <taxon>Callitrichinae</taxon>
        <taxon>Saguinus</taxon>
    </lineage>
</organism>